<feature type="compositionally biased region" description="Polar residues" evidence="1">
    <location>
        <begin position="138"/>
        <end position="150"/>
    </location>
</feature>
<dbReference type="AlphaFoldDB" id="A0A176VD19"/>
<keyword evidence="3" id="KW-1185">Reference proteome</keyword>
<evidence type="ECO:0000313" key="3">
    <source>
        <dbReference type="Proteomes" id="UP000077202"/>
    </source>
</evidence>
<organism evidence="2 3">
    <name type="scientific">Marchantia polymorpha subsp. ruderalis</name>
    <dbReference type="NCBI Taxonomy" id="1480154"/>
    <lineage>
        <taxon>Eukaryota</taxon>
        <taxon>Viridiplantae</taxon>
        <taxon>Streptophyta</taxon>
        <taxon>Embryophyta</taxon>
        <taxon>Marchantiophyta</taxon>
        <taxon>Marchantiopsida</taxon>
        <taxon>Marchantiidae</taxon>
        <taxon>Marchantiales</taxon>
        <taxon>Marchantiaceae</taxon>
        <taxon>Marchantia</taxon>
    </lineage>
</organism>
<name>A0A176VD19_MARPO</name>
<feature type="compositionally biased region" description="Low complexity" evidence="1">
    <location>
        <begin position="374"/>
        <end position="383"/>
    </location>
</feature>
<feature type="compositionally biased region" description="Pro residues" evidence="1">
    <location>
        <begin position="263"/>
        <end position="278"/>
    </location>
</feature>
<feature type="region of interest" description="Disordered" evidence="1">
    <location>
        <begin position="1"/>
        <end position="59"/>
    </location>
</feature>
<dbReference type="EMBL" id="LVLJ01004011">
    <property type="protein sequence ID" value="OAE18764.1"/>
    <property type="molecule type" value="Genomic_DNA"/>
</dbReference>
<reference evidence="2" key="1">
    <citation type="submission" date="2016-03" db="EMBL/GenBank/DDBJ databases">
        <title>Mechanisms controlling the formation of the plant cell surface in tip-growing cells are functionally conserved among land plants.</title>
        <authorList>
            <person name="Honkanen S."/>
            <person name="Jones V.A."/>
            <person name="Morieri G."/>
            <person name="Champion C."/>
            <person name="Hetherington A.J."/>
            <person name="Kelly S."/>
            <person name="Saint-Marcoux D."/>
            <person name="Proust H."/>
            <person name="Prescott H."/>
            <person name="Dolan L."/>
        </authorList>
    </citation>
    <scope>NUCLEOTIDE SEQUENCE [LARGE SCALE GENOMIC DNA]</scope>
    <source>
        <tissue evidence="2">Whole gametophyte</tissue>
    </source>
</reference>
<feature type="region of interest" description="Disordered" evidence="1">
    <location>
        <begin position="136"/>
        <end position="165"/>
    </location>
</feature>
<sequence length="484" mass="52525">MASKAPAQKGSKVEGTGAARAPSGSTMSPGKERRRDEEKRDRPMEGSSKRRKTNLPEHLERRAVESQLRGGFFIHPPLGRAVVVCLYGAFTDRPEHLTSAIQRPNAPNPTFPNRKPSTHALCSRLGLHAWKESCPDENASQLGKGSSRNRSQVRDASELCESRNMRKSQERMAACFAGRRWKAAQGWGMAESPSRLNTWTQERLEVLISLPQQTRELLLIFYPQLLQLRNAAWLHSTSAAAGAFAHETSAYGGQPRNWRALRPPGPTPSPLRRPPPSRPGSRAAGGLVWAASGHPGHTRLQISPPPPNLEGAKIPELRDSGAGRGRLQTKHGHPEQQPKAKKSSASGPVQLAGLLASGPRRTTQPQPPSGSGSGSSSSSSSSSNTSIAIPSPFTIGTVKCRGLSQVCAAAWPEAVWSVHRVEDRQLEHRVGECASRPADGPIGEQVQETLSFRAPEALPPESDARRVDSIFCFLIYVSNHRDLL</sequence>
<gene>
    <name evidence="2" type="ORF">AXG93_2396s1150</name>
</gene>
<accession>A0A176VD19</accession>
<protein>
    <submittedName>
        <fullName evidence="2">Uncharacterized protein</fullName>
    </submittedName>
</protein>
<evidence type="ECO:0000256" key="1">
    <source>
        <dbReference type="SAM" id="MobiDB-lite"/>
    </source>
</evidence>
<evidence type="ECO:0000313" key="2">
    <source>
        <dbReference type="EMBL" id="OAE18764.1"/>
    </source>
</evidence>
<comment type="caution">
    <text evidence="2">The sequence shown here is derived from an EMBL/GenBank/DDBJ whole genome shotgun (WGS) entry which is preliminary data.</text>
</comment>
<proteinExistence type="predicted"/>
<dbReference type="Proteomes" id="UP000077202">
    <property type="component" value="Unassembled WGS sequence"/>
</dbReference>
<feature type="compositionally biased region" description="Basic and acidic residues" evidence="1">
    <location>
        <begin position="30"/>
        <end position="59"/>
    </location>
</feature>
<feature type="region of interest" description="Disordered" evidence="1">
    <location>
        <begin position="250"/>
        <end position="386"/>
    </location>
</feature>
<feature type="compositionally biased region" description="Basic and acidic residues" evidence="1">
    <location>
        <begin position="152"/>
        <end position="165"/>
    </location>
</feature>